<comment type="caution">
    <text evidence="7">The sequence shown here is derived from an EMBL/GenBank/DDBJ whole genome shotgun (WGS) entry which is preliminary data.</text>
</comment>
<evidence type="ECO:0000256" key="5">
    <source>
        <dbReference type="SAM" id="SignalP"/>
    </source>
</evidence>
<dbReference type="SUPFAM" id="SSF53474">
    <property type="entry name" value="alpha/beta-Hydrolases"/>
    <property type="match status" value="1"/>
</dbReference>
<gene>
    <name evidence="7" type="ORF">D1832_12615</name>
</gene>
<dbReference type="InterPro" id="IPR013595">
    <property type="entry name" value="Pept_S33_TAP-like_C"/>
</dbReference>
<evidence type="ECO:0000256" key="4">
    <source>
        <dbReference type="SAM" id="MobiDB-lite"/>
    </source>
</evidence>
<name>A0A417Z1K4_9MICO</name>
<protein>
    <submittedName>
        <fullName evidence="7">Alpha/beta hydrolase</fullName>
    </submittedName>
</protein>
<accession>A0A417Z1K4</accession>
<dbReference type="PROSITE" id="PS51257">
    <property type="entry name" value="PROKAR_LIPOPROTEIN"/>
    <property type="match status" value="1"/>
</dbReference>
<dbReference type="RefSeq" id="WP_118914487.1">
    <property type="nucleotide sequence ID" value="NZ_CBCRVH010000017.1"/>
</dbReference>
<evidence type="ECO:0000313" key="8">
    <source>
        <dbReference type="Proteomes" id="UP000285376"/>
    </source>
</evidence>
<organism evidence="7 8">
    <name type="scientific">Dermacoccus abyssi</name>
    <dbReference type="NCBI Taxonomy" id="322596"/>
    <lineage>
        <taxon>Bacteria</taxon>
        <taxon>Bacillati</taxon>
        <taxon>Actinomycetota</taxon>
        <taxon>Actinomycetes</taxon>
        <taxon>Micrococcales</taxon>
        <taxon>Dermacoccaceae</taxon>
        <taxon>Dermacoccus</taxon>
    </lineage>
</organism>
<comment type="similarity">
    <text evidence="1">Belongs to the peptidase S33 family.</text>
</comment>
<dbReference type="AlphaFoldDB" id="A0A417Z1K4"/>
<dbReference type="Pfam" id="PF08386">
    <property type="entry name" value="Abhydrolase_4"/>
    <property type="match status" value="1"/>
</dbReference>
<feature type="domain" description="Peptidase S33 tripeptidyl aminopeptidase-like C-terminal" evidence="6">
    <location>
        <begin position="416"/>
        <end position="517"/>
    </location>
</feature>
<dbReference type="Proteomes" id="UP000285376">
    <property type="component" value="Unassembled WGS sequence"/>
</dbReference>
<dbReference type="InterPro" id="IPR051601">
    <property type="entry name" value="Serine_prot/Carboxylest_S33"/>
</dbReference>
<feature type="signal peptide" evidence="5">
    <location>
        <begin position="1"/>
        <end position="24"/>
    </location>
</feature>
<dbReference type="EMBL" id="QWLM01000017">
    <property type="protein sequence ID" value="RHW44397.1"/>
    <property type="molecule type" value="Genomic_DNA"/>
</dbReference>
<evidence type="ECO:0000256" key="2">
    <source>
        <dbReference type="ARBA" id="ARBA00022729"/>
    </source>
</evidence>
<dbReference type="Gene3D" id="3.40.50.1820">
    <property type="entry name" value="alpha/beta hydrolase"/>
    <property type="match status" value="1"/>
</dbReference>
<sequence length="517" mass="53776">MTRRATPRSLRTALAAAAALTLVAGCSSSSSHSEATGAGSATTSASKAGPAPSGLQSFYSQKLEWEKCDEGECAKLRVPIDYAKPNGATIEIAVNRQKATGTKKGSLVVNPGGPGASGVDYAAAADSIVSAGVRESFDVVGFDPRGVQRSAAITCVGDAELDDLLGADPSPDNAAEQKELLAADKSFADACKKNAGPLLGHVSTEEAAKDMDVLRAALGEDKLDYLGKSYGTFLGASYAEQFPKKVGRMVLDGVLPPDLTMAELNAGQAKGFETALDAYLASCTKESDCPLGSEPAAGKKKLQEFLVGLDDKTVRAEGDSRIDRLTEGWAVNGIAAGLYDEASWPGLTDALRGAMNGDGTLLLASGKQYAERNDDGTYNGNIMQVINAVTCLDRPAPTGGVATYEKETKALAKDAPTWGSQLAWAGAICADWPVKATGEAKPVKAAGSGPIVVVGTTRDPATPYEWSERLEKQLENGRLVSYDGDGHTAYGRGSECVDSAIDSYLLEGKNLPEKTTC</sequence>
<keyword evidence="3 7" id="KW-0378">Hydrolase</keyword>
<evidence type="ECO:0000259" key="6">
    <source>
        <dbReference type="Pfam" id="PF08386"/>
    </source>
</evidence>
<feature type="region of interest" description="Disordered" evidence="4">
    <location>
        <begin position="32"/>
        <end position="52"/>
    </location>
</feature>
<evidence type="ECO:0000256" key="3">
    <source>
        <dbReference type="ARBA" id="ARBA00022801"/>
    </source>
</evidence>
<reference evidence="7 8" key="1">
    <citation type="submission" date="2018-08" db="EMBL/GenBank/DDBJ databases">
        <title>Whole genome sequence analysis of Dermacoccus abyssi bacteria isolated from Deep Mariana trench Micromonospora spp reveals genes involved in the environmental adaptation and production of secondary metabolites.</title>
        <authorList>
            <person name="Abdel-Mageed W.M."/>
            <person name="Lehri B."/>
            <person name="Nouioui I."/>
            <person name="Goodfellow I."/>
            <person name="Jaspars M."/>
            <person name="Karlyshev A."/>
        </authorList>
    </citation>
    <scope>NUCLEOTIDE SEQUENCE [LARGE SCALE GENOMIC DNA]</scope>
    <source>
        <strain evidence="7 8">MT1.1</strain>
    </source>
</reference>
<dbReference type="PANTHER" id="PTHR43248">
    <property type="entry name" value="2-SUCCINYL-6-HYDROXY-2,4-CYCLOHEXADIENE-1-CARBOXYLATE SYNTHASE"/>
    <property type="match status" value="1"/>
</dbReference>
<evidence type="ECO:0000313" key="7">
    <source>
        <dbReference type="EMBL" id="RHW44397.1"/>
    </source>
</evidence>
<evidence type="ECO:0000256" key="1">
    <source>
        <dbReference type="ARBA" id="ARBA00010088"/>
    </source>
</evidence>
<keyword evidence="2 5" id="KW-0732">Signal</keyword>
<dbReference type="InterPro" id="IPR029058">
    <property type="entry name" value="AB_hydrolase_fold"/>
</dbReference>
<dbReference type="PANTHER" id="PTHR43248:SF29">
    <property type="entry name" value="TRIPEPTIDYL AMINOPEPTIDASE"/>
    <property type="match status" value="1"/>
</dbReference>
<dbReference type="GO" id="GO:0016787">
    <property type="term" value="F:hydrolase activity"/>
    <property type="evidence" value="ECO:0007669"/>
    <property type="project" value="UniProtKB-KW"/>
</dbReference>
<feature type="chain" id="PRO_5038989303" evidence="5">
    <location>
        <begin position="25"/>
        <end position="517"/>
    </location>
</feature>
<proteinExistence type="inferred from homology"/>